<dbReference type="EMBL" id="JAJVCN010000001">
    <property type="protein sequence ID" value="MCE7004828.1"/>
    <property type="molecule type" value="Genomic_DNA"/>
</dbReference>
<proteinExistence type="predicted"/>
<feature type="domain" description="Hemerythrin-like" evidence="1">
    <location>
        <begin position="5"/>
        <end position="124"/>
    </location>
</feature>
<gene>
    <name evidence="2" type="ORF">LWC34_18650</name>
</gene>
<keyword evidence="3" id="KW-1185">Reference proteome</keyword>
<sequence length="166" mass="19138">MSTDAIVLLKEDHKEIRRLFTEFENAGENATATKGKLVDKILELLTVHTYIENECMYPEVRKLLPELEDDVLESYEEHHVADVLSVELAMMKPEDERFDAKTTVLIENVKHHMEEEEAEWFPKVREGLGRKQLQEIGAKMIELREKAPRKPTQPSALKKAVDAILS</sequence>
<evidence type="ECO:0000313" key="3">
    <source>
        <dbReference type="Proteomes" id="UP001521150"/>
    </source>
</evidence>
<accession>A0ABS8ZCS0</accession>
<dbReference type="PANTHER" id="PTHR35585:SF1">
    <property type="entry name" value="HHE DOMAIN PROTEIN (AFU_ORTHOLOGUE AFUA_4G00730)"/>
    <property type="match status" value="1"/>
</dbReference>
<evidence type="ECO:0000259" key="1">
    <source>
        <dbReference type="Pfam" id="PF01814"/>
    </source>
</evidence>
<reference evidence="2 3" key="1">
    <citation type="submission" date="2021-12" db="EMBL/GenBank/DDBJ databases">
        <title>Genome sequence of Kibdelosporangium philippinense ATCC 49844.</title>
        <authorList>
            <person name="Fedorov E.A."/>
            <person name="Omeragic M."/>
            <person name="Shalygina K.F."/>
            <person name="Maclea K.S."/>
        </authorList>
    </citation>
    <scope>NUCLEOTIDE SEQUENCE [LARGE SCALE GENOMIC DNA]</scope>
    <source>
        <strain evidence="2 3">ATCC 49844</strain>
    </source>
</reference>
<dbReference type="Proteomes" id="UP001521150">
    <property type="component" value="Unassembled WGS sequence"/>
</dbReference>
<organism evidence="2 3">
    <name type="scientific">Kibdelosporangium philippinense</name>
    <dbReference type="NCBI Taxonomy" id="211113"/>
    <lineage>
        <taxon>Bacteria</taxon>
        <taxon>Bacillati</taxon>
        <taxon>Actinomycetota</taxon>
        <taxon>Actinomycetes</taxon>
        <taxon>Pseudonocardiales</taxon>
        <taxon>Pseudonocardiaceae</taxon>
        <taxon>Kibdelosporangium</taxon>
    </lineage>
</organism>
<comment type="caution">
    <text evidence="2">The sequence shown here is derived from an EMBL/GenBank/DDBJ whole genome shotgun (WGS) entry which is preliminary data.</text>
</comment>
<dbReference type="InterPro" id="IPR012312">
    <property type="entry name" value="Hemerythrin-like"/>
</dbReference>
<dbReference type="RefSeq" id="WP_233726306.1">
    <property type="nucleotide sequence ID" value="NZ_JAJVCN010000001.1"/>
</dbReference>
<name>A0ABS8ZCS0_9PSEU</name>
<protein>
    <submittedName>
        <fullName evidence="2">Hemerythrin domain-containing protein</fullName>
    </submittedName>
</protein>
<dbReference type="PANTHER" id="PTHR35585">
    <property type="entry name" value="HHE DOMAIN PROTEIN (AFU_ORTHOLOGUE AFUA_4G00730)"/>
    <property type="match status" value="1"/>
</dbReference>
<dbReference type="Pfam" id="PF01814">
    <property type="entry name" value="Hemerythrin"/>
    <property type="match status" value="1"/>
</dbReference>
<evidence type="ECO:0000313" key="2">
    <source>
        <dbReference type="EMBL" id="MCE7004828.1"/>
    </source>
</evidence>
<dbReference type="Gene3D" id="1.20.120.520">
    <property type="entry name" value="nmb1532 protein domain like"/>
    <property type="match status" value="1"/>
</dbReference>